<dbReference type="GeneID" id="68354539"/>
<comment type="caution">
    <text evidence="2">The sequence shown here is derived from an EMBL/GenBank/DDBJ whole genome shotgun (WGS) entry which is preliminary data.</text>
</comment>
<feature type="domain" description="Aminoglycoside phosphotransferase" evidence="1">
    <location>
        <begin position="120"/>
        <end position="174"/>
    </location>
</feature>
<dbReference type="Pfam" id="PF01636">
    <property type="entry name" value="APH"/>
    <property type="match status" value="2"/>
</dbReference>
<name>A0A9P8SIR5_9HYPO</name>
<dbReference type="Proteomes" id="UP000824596">
    <property type="component" value="Unassembled WGS sequence"/>
</dbReference>
<keyword evidence="3" id="KW-1185">Reference proteome</keyword>
<dbReference type="InterPro" id="IPR011009">
    <property type="entry name" value="Kinase-like_dom_sf"/>
</dbReference>
<dbReference type="EMBL" id="JAIZPD010000005">
    <property type="protein sequence ID" value="KAH0962900.1"/>
    <property type="molecule type" value="Genomic_DNA"/>
</dbReference>
<sequence length="200" mass="22615">MSLHHHLVSSFSTEYLRSNIVPDTAARHTSVPVPKVHCAFVHQGETYIVMSRIKGRVVWHGWLGRSHDSKTRILEQLRQMLAELRSVPQPAGVGVSNVIGGPLCDCRLPSKMLWGPGLGNDLVLTHGDLSSFNIMIQGDEVTGIVDWETAGWFPPYWEYTCARNANPQNAFWAQEVDRFLPPRPHELRMDGIRRKHLGDF</sequence>
<feature type="domain" description="Aminoglycoside phosphotransferase" evidence="1">
    <location>
        <begin position="26"/>
        <end position="91"/>
    </location>
</feature>
<dbReference type="SUPFAM" id="SSF56112">
    <property type="entry name" value="Protein kinase-like (PK-like)"/>
    <property type="match status" value="1"/>
</dbReference>
<dbReference type="InterPro" id="IPR051678">
    <property type="entry name" value="AGP_Transferase"/>
</dbReference>
<protein>
    <submittedName>
        <fullName evidence="2">Phosphotransferase enzyme family domain-containing protein</fullName>
    </submittedName>
</protein>
<dbReference type="PANTHER" id="PTHR21310:SF55">
    <property type="entry name" value="AMINOGLYCOSIDE PHOSPHOTRANSFERASE DOMAIN-CONTAINING PROTEIN"/>
    <property type="match status" value="1"/>
</dbReference>
<dbReference type="RefSeq" id="XP_044720413.1">
    <property type="nucleotide sequence ID" value="XM_044863881.1"/>
</dbReference>
<dbReference type="InterPro" id="IPR002575">
    <property type="entry name" value="Aminoglycoside_PTrfase"/>
</dbReference>
<dbReference type="OrthoDB" id="8300194at2759"/>
<evidence type="ECO:0000313" key="2">
    <source>
        <dbReference type="EMBL" id="KAH0962900.1"/>
    </source>
</evidence>
<proteinExistence type="predicted"/>
<accession>A0A9P8SIR5</accession>
<evidence type="ECO:0000313" key="3">
    <source>
        <dbReference type="Proteomes" id="UP000824596"/>
    </source>
</evidence>
<evidence type="ECO:0000259" key="1">
    <source>
        <dbReference type="Pfam" id="PF01636"/>
    </source>
</evidence>
<reference evidence="2" key="1">
    <citation type="submission" date="2021-09" db="EMBL/GenBank/DDBJ databases">
        <title>A high-quality genome of the endoparasitic fungus Hirsutella rhossiliensis with a comparison of Hirsutella genomes reveals transposable elements contributing to genome size variation.</title>
        <authorList>
            <person name="Lin R."/>
            <person name="Jiao Y."/>
            <person name="Sun X."/>
            <person name="Ling J."/>
            <person name="Xie B."/>
            <person name="Cheng X."/>
        </authorList>
    </citation>
    <scope>NUCLEOTIDE SEQUENCE</scope>
    <source>
        <strain evidence="2">HR02</strain>
    </source>
</reference>
<dbReference type="PANTHER" id="PTHR21310">
    <property type="entry name" value="AMINOGLYCOSIDE PHOSPHOTRANSFERASE-RELATED-RELATED"/>
    <property type="match status" value="1"/>
</dbReference>
<dbReference type="CDD" id="cd05120">
    <property type="entry name" value="APH_ChoK_like"/>
    <property type="match status" value="1"/>
</dbReference>
<dbReference type="Gene3D" id="3.90.1200.10">
    <property type="match status" value="1"/>
</dbReference>
<dbReference type="AlphaFoldDB" id="A0A9P8SIR5"/>
<gene>
    <name evidence="2" type="ORF">HRG_05410</name>
</gene>
<organism evidence="2 3">
    <name type="scientific">Hirsutella rhossiliensis</name>
    <dbReference type="NCBI Taxonomy" id="111463"/>
    <lineage>
        <taxon>Eukaryota</taxon>
        <taxon>Fungi</taxon>
        <taxon>Dikarya</taxon>
        <taxon>Ascomycota</taxon>
        <taxon>Pezizomycotina</taxon>
        <taxon>Sordariomycetes</taxon>
        <taxon>Hypocreomycetidae</taxon>
        <taxon>Hypocreales</taxon>
        <taxon>Ophiocordycipitaceae</taxon>
        <taxon>Hirsutella</taxon>
    </lineage>
</organism>